<feature type="compositionally biased region" description="Polar residues" evidence="13">
    <location>
        <begin position="1793"/>
        <end position="1812"/>
    </location>
</feature>
<feature type="compositionally biased region" description="Low complexity" evidence="13">
    <location>
        <begin position="859"/>
        <end position="874"/>
    </location>
</feature>
<dbReference type="FunFam" id="3.10.50.10:FF:000004">
    <property type="entry name" value="Chitinase 5"/>
    <property type="match status" value="1"/>
</dbReference>
<feature type="compositionally biased region" description="Acidic residues" evidence="13">
    <location>
        <begin position="754"/>
        <end position="777"/>
    </location>
</feature>
<evidence type="ECO:0000313" key="18">
    <source>
        <dbReference type="RefSeq" id="XP_026299383.1"/>
    </source>
</evidence>
<feature type="compositionally biased region" description="Low complexity" evidence="13">
    <location>
        <begin position="801"/>
        <end position="814"/>
    </location>
</feature>
<dbReference type="SUPFAM" id="SSF57625">
    <property type="entry name" value="Invertebrate chitin-binding proteins"/>
    <property type="match status" value="2"/>
</dbReference>
<dbReference type="InterPro" id="IPR017853">
    <property type="entry name" value="GH"/>
</dbReference>
<evidence type="ECO:0000256" key="2">
    <source>
        <dbReference type="ARBA" id="ARBA00009121"/>
    </source>
</evidence>
<dbReference type="Proteomes" id="UP000005203">
    <property type="component" value="Linkage group LG11"/>
</dbReference>
<feature type="compositionally biased region" description="Polar residues" evidence="13">
    <location>
        <begin position="1081"/>
        <end position="1110"/>
    </location>
</feature>
<dbReference type="PROSITE" id="PS50940">
    <property type="entry name" value="CHIT_BIND_II"/>
    <property type="match status" value="2"/>
</dbReference>
<dbReference type="GO" id="GO:0008061">
    <property type="term" value="F:chitin binding"/>
    <property type="evidence" value="ECO:0007669"/>
    <property type="project" value="UniProtKB-KW"/>
</dbReference>
<dbReference type="Pfam" id="PF00704">
    <property type="entry name" value="Glyco_hydro_18"/>
    <property type="match status" value="1"/>
</dbReference>
<evidence type="ECO:0000256" key="8">
    <source>
        <dbReference type="ARBA" id="ARBA00023157"/>
    </source>
</evidence>
<dbReference type="InterPro" id="IPR002557">
    <property type="entry name" value="Chitin-bd_dom"/>
</dbReference>
<dbReference type="GO" id="GO:0005576">
    <property type="term" value="C:extracellular region"/>
    <property type="evidence" value="ECO:0007669"/>
    <property type="project" value="InterPro"/>
</dbReference>
<dbReference type="InterPro" id="IPR029070">
    <property type="entry name" value="Chitinase_insertion_sf"/>
</dbReference>
<dbReference type="PROSITE" id="PS51910">
    <property type="entry name" value="GH18_2"/>
    <property type="match status" value="1"/>
</dbReference>
<evidence type="ECO:0000256" key="7">
    <source>
        <dbReference type="ARBA" id="ARBA00023024"/>
    </source>
</evidence>
<dbReference type="GO" id="GO:0006032">
    <property type="term" value="P:chitin catabolic process"/>
    <property type="evidence" value="ECO:0007669"/>
    <property type="project" value="UniProtKB-KW"/>
</dbReference>
<feature type="compositionally biased region" description="Low complexity" evidence="13">
    <location>
        <begin position="1068"/>
        <end position="1080"/>
    </location>
</feature>
<dbReference type="InterPro" id="IPR036508">
    <property type="entry name" value="Chitin-bd_dom_sf"/>
</dbReference>
<evidence type="ECO:0000256" key="1">
    <source>
        <dbReference type="ARBA" id="ARBA00000822"/>
    </source>
</evidence>
<feature type="compositionally biased region" description="Basic and acidic residues" evidence="13">
    <location>
        <begin position="1859"/>
        <end position="1874"/>
    </location>
</feature>
<feature type="compositionally biased region" description="Polar residues" evidence="13">
    <location>
        <begin position="1910"/>
        <end position="1924"/>
    </location>
</feature>
<dbReference type="PROSITE" id="PS01095">
    <property type="entry name" value="GH18_1"/>
    <property type="match status" value="1"/>
</dbReference>
<feature type="compositionally biased region" description="Low complexity" evidence="13">
    <location>
        <begin position="1948"/>
        <end position="1961"/>
    </location>
</feature>
<feature type="region of interest" description="Disordered" evidence="13">
    <location>
        <begin position="859"/>
        <end position="1177"/>
    </location>
</feature>
<feature type="region of interest" description="Disordered" evidence="13">
    <location>
        <begin position="1526"/>
        <end position="1548"/>
    </location>
</feature>
<feature type="compositionally biased region" description="Basic and acidic residues" evidence="13">
    <location>
        <begin position="590"/>
        <end position="600"/>
    </location>
</feature>
<feature type="region of interest" description="Disordered" evidence="13">
    <location>
        <begin position="1857"/>
        <end position="1876"/>
    </location>
</feature>
<dbReference type="Gene3D" id="3.10.50.10">
    <property type="match status" value="1"/>
</dbReference>
<dbReference type="SUPFAM" id="SSF54556">
    <property type="entry name" value="Chitinase insertion domain"/>
    <property type="match status" value="1"/>
</dbReference>
<feature type="region of interest" description="Disordered" evidence="13">
    <location>
        <begin position="1787"/>
        <end position="1817"/>
    </location>
</feature>
<reference evidence="18" key="2">
    <citation type="submission" date="2025-04" db="UniProtKB">
        <authorList>
            <consortium name="RefSeq"/>
        </authorList>
    </citation>
    <scope>IDENTIFICATION</scope>
    <source>
        <strain evidence="18">DH4</strain>
        <tissue evidence="18">Whole body</tissue>
    </source>
</reference>
<evidence type="ECO:0000259" key="15">
    <source>
        <dbReference type="PROSITE" id="PS51910"/>
    </source>
</evidence>
<comment type="similarity">
    <text evidence="2">Belongs to the glycosyl hydrolase 18 family. Chitinase class II subfamily.</text>
</comment>
<feature type="compositionally biased region" description="Basic and acidic residues" evidence="13">
    <location>
        <begin position="620"/>
        <end position="635"/>
    </location>
</feature>
<evidence type="ECO:0000256" key="13">
    <source>
        <dbReference type="SAM" id="MobiDB-lite"/>
    </source>
</evidence>
<feature type="compositionally biased region" description="Low complexity" evidence="13">
    <location>
        <begin position="714"/>
        <end position="749"/>
    </location>
</feature>
<feature type="compositionally biased region" description="Basic and acidic residues" evidence="13">
    <location>
        <begin position="938"/>
        <end position="950"/>
    </location>
</feature>
<feature type="compositionally biased region" description="Low complexity" evidence="13">
    <location>
        <begin position="1165"/>
        <end position="1176"/>
    </location>
</feature>
<feature type="region of interest" description="Disordered" evidence="13">
    <location>
        <begin position="483"/>
        <end position="658"/>
    </location>
</feature>
<dbReference type="GO" id="GO:0000272">
    <property type="term" value="P:polysaccharide catabolic process"/>
    <property type="evidence" value="ECO:0007669"/>
    <property type="project" value="UniProtKB-KW"/>
</dbReference>
<feature type="region of interest" description="Disordered" evidence="13">
    <location>
        <begin position="1209"/>
        <end position="1249"/>
    </location>
</feature>
<dbReference type="Gene3D" id="2.170.140.10">
    <property type="entry name" value="Chitin binding domain"/>
    <property type="match status" value="2"/>
</dbReference>
<accession>A0A7M7MQE3</accession>
<evidence type="ECO:0000256" key="6">
    <source>
        <dbReference type="ARBA" id="ARBA00022801"/>
    </source>
</evidence>
<evidence type="ECO:0000256" key="4">
    <source>
        <dbReference type="ARBA" id="ARBA00022669"/>
    </source>
</evidence>
<dbReference type="InterPro" id="IPR001579">
    <property type="entry name" value="Glyco_hydro_18_chit_AS"/>
</dbReference>
<dbReference type="FunFam" id="2.170.140.10:FF:000005">
    <property type="entry name" value="Acidic mammalian chitinase"/>
    <property type="match status" value="1"/>
</dbReference>
<feature type="domain" description="Chitin-binding type-2" evidence="14">
    <location>
        <begin position="653"/>
        <end position="714"/>
    </location>
</feature>
<dbReference type="InterPro" id="IPR011583">
    <property type="entry name" value="Chitinase_II/V-like_cat"/>
</dbReference>
<evidence type="ECO:0000256" key="11">
    <source>
        <dbReference type="ARBA" id="ARBA00023326"/>
    </source>
</evidence>
<accession>A0A8B8H6Y0</accession>
<keyword evidence="9" id="KW-0119">Carbohydrate metabolism</keyword>
<evidence type="ECO:0000313" key="16">
    <source>
        <dbReference type="EnsemblMetazoa" id="XP_026299383"/>
    </source>
</evidence>
<dbReference type="SMART" id="SM00636">
    <property type="entry name" value="Glyco_18"/>
    <property type="match status" value="1"/>
</dbReference>
<evidence type="ECO:0000256" key="10">
    <source>
        <dbReference type="ARBA" id="ARBA00023295"/>
    </source>
</evidence>
<keyword evidence="11" id="KW-0624">Polysaccharide degradation</keyword>
<feature type="compositionally biased region" description="Basic and acidic residues" evidence="13">
    <location>
        <begin position="1934"/>
        <end position="1946"/>
    </location>
</feature>
<proteinExistence type="inferred from homology"/>
<feature type="domain" description="Chitin-binding type-2" evidence="14">
    <location>
        <begin position="1992"/>
        <end position="2051"/>
    </location>
</feature>
<keyword evidence="8" id="KW-1015">Disulfide bond</keyword>
<dbReference type="PANTHER" id="PTHR11177">
    <property type="entry name" value="CHITINASE"/>
    <property type="match status" value="1"/>
</dbReference>
<keyword evidence="4" id="KW-0147">Chitin-binding</keyword>
<dbReference type="GeneID" id="409759"/>
<dbReference type="KEGG" id="ame:409759"/>
<feature type="compositionally biased region" description="Basic and acidic residues" evidence="13">
    <location>
        <begin position="485"/>
        <end position="496"/>
    </location>
</feature>
<dbReference type="EnsemblMetazoa" id="XM_026443598">
    <property type="protein sequence ID" value="XP_026299383"/>
    <property type="gene ID" value="LOC409759"/>
</dbReference>
<dbReference type="Pfam" id="PF01607">
    <property type="entry name" value="CBM_14"/>
    <property type="match status" value="2"/>
</dbReference>
<feature type="compositionally biased region" description="Basic and acidic residues" evidence="13">
    <location>
        <begin position="1005"/>
        <end position="1026"/>
    </location>
</feature>
<name>A0A7M7MQE3_APIME</name>
<dbReference type="EC" id="3.2.1.14" evidence="3"/>
<keyword evidence="10 12" id="KW-0326">Glycosidase</keyword>
<feature type="compositionally biased region" description="Polar residues" evidence="13">
    <location>
        <begin position="969"/>
        <end position="991"/>
    </location>
</feature>
<feature type="compositionally biased region" description="Polar residues" evidence="13">
    <location>
        <begin position="1122"/>
        <end position="1141"/>
    </location>
</feature>
<dbReference type="RefSeq" id="XP_026299383.1">
    <property type="nucleotide sequence ID" value="XM_026443598.1"/>
</dbReference>
<feature type="compositionally biased region" description="Low complexity" evidence="13">
    <location>
        <begin position="1214"/>
        <end position="1239"/>
    </location>
</feature>
<feature type="compositionally biased region" description="Polar residues" evidence="13">
    <location>
        <begin position="894"/>
        <end position="908"/>
    </location>
</feature>
<keyword evidence="7" id="KW-0146">Chitin degradation</keyword>
<dbReference type="InterPro" id="IPR001223">
    <property type="entry name" value="Glyco_hydro18_cat"/>
</dbReference>
<feature type="domain" description="GH18" evidence="15">
    <location>
        <begin position="105"/>
        <end position="482"/>
    </location>
</feature>
<evidence type="ECO:0000256" key="12">
    <source>
        <dbReference type="RuleBase" id="RU000489"/>
    </source>
</evidence>
<feature type="compositionally biased region" description="Acidic residues" evidence="13">
    <location>
        <begin position="951"/>
        <end position="967"/>
    </location>
</feature>
<sequence length="2051" mass="229056">MKVTVASPSSAQRSVSLSSHRCTVLAVALGCPFGAFVGCAGNVASYVNGTVRDVLDLSLSTISTSPRLFCKGCKTTKMDWENRTVSLLLCLSILLATIHNGNAERKIVCYYTNWSIYRPGTAKFSPQNINPYLCTHLIYAFGGFTKDNALKPFDKYQDIEKGGYAKFTGLKTYNKNLKTLLAIGGWNEGSSRFSPMVADAGRRREFVKNAIKFLRKNHFDGLDLDWEYPAFRDGGKPRDKDNYANLVQELREEFEREASKTGRPRLLLTLAMPAGIEYIDKGYDIPRLNEYLDFINLLSYDYHSSYEPAVNHHAPLYPLEEDNEYNYDTELTIDYTVNYLLKKGASSDKIILGIPTYGRSYTLFNQDATDLGSPADGPGIEGDATREKGYLAYYEICESLAQSDEWEVVEPNPDAMGPYAFKGDQWVGYDDEDIVRLKARYVNEKKLGGIMFWTIDNDDFRGKCHDRPYPLIEAAKETLLSDATDTVRKSKPVEGRKKSRIQGTRSDAERRKNGGRGGTTATPVSKNRVPTSSRPRYRTFTRPRASEPDEEEGGRVDRRSYDPASEDEERQGREEEEENSERGNAVSGANKRERSRDGKKSRGGKNRSSSSRNRRKQVRRKEEGNNGLDSKEESLSNKLTTPEPPTTPDPGTDFKCEDEGFFSHPRDCKKYFWCLDSGPGGLGVVAHQFTCPSGLVFNKAADSCDYPRNVACPKSKTPSSSASTTRAPITAATSRTTYLYSTTTRRPSTAKPDPEEEYEYYEDEDEEEEEGEEEEEKEEAKVTSTPKTLLYKTITRNNKPSTTSTTTTTTTTTTEAAFTTSKSIDSEDEEDPKVIKELITLIKKAGGIEQLEKQLLLQDKNSNESSANSGGESATPATISRSLYERVLNRQAGKVTSRQRSSTNTNFANGPGRAQFEGLEEVPEVKGLRRSQKPKYVTIERPKHSTKEPPLDGEEVEEEEEDLDGDNTDVASSEEQTISNPFLTGSTQRATPNYIDIRRPRPSTSRKDENDVEEKSKDGGEGEAPIRRRRPGESSLSHENEKKSKSNIRKINSKTSSTENVRDEESRSSTSEENSQTTKSRYVSVQRFRSTTPQTTEAVSEIVASTTESIEPSKIGDEKIDTTTSPSTNTLPWIGSSSTPNDDIIPVETEAGRTEETETERAILSTTSESSSTTDSVKLVEDSVTEILLTTAPASLSTLSIPNTRISTASVSQPRPFGFNRRNRPSSTEPTTTTTTVTTPLPPSNDQTRSKVANTEVNRLPTLKELIGYQTNNYIATGPSSVFLNLFPLAAKSEEVMSHEKNIDRVLEEVIIEKNTIFNDTELRSWNKHDDGIENDFQSDLTVDGVDAYYVEDDTSFANKKRIDREDSSEINLKPTTMRGIPLINLLHNQVPRGFYVTRSEMEHSTSKRVKIDALTTEFTTLSVETNETISSGISSEKVGQPDIDGKVITDLEHDKNTEKNLESDVTTTFNTKLSMKNNRDGTRVEGRVESTSVSTDQVQIEKDVSSIIKFTEISIPKENVTNSSISISLTDSSPSTLTSQSSNESEIINSTTEKSITNDHNTPSILNIVIPITTIPSDITTDTNLLESNVTELCMENTTHSADLENSYSINCQNAGKSTKNDEEFKSTLSTTTLSSTSTVETSITDTTINVFNNHDEKSKFTSNYEFGHKFRRRGQNRYHVNRLNKDQENSTKVVERTQNSRRKIIGYRRPLRRPVSNGKAANDSFVYEVTTLKETKVNDSVRNVNDWKDMNKEETNVEKKLISKANQTGNEAVFDEEHLRIKENIDRSKSEVNSSKNTVTSRTPGNLSSTRLRKPTAFTLTPLQSKTTQQNTFANHRKTHLTDGKLQTVVNETLDTVDERTETSKPEKDIDQNSRAQEIAVTLADPPSVQSSTTGRPSLRNALKRKISTTVAPRTDATTSRASLRFTPALNERQKPRTKDDKTRRNSTTTTTRPRQRPPVVDYDYYEDEEEPVIGRSTFNGKLFLTSKGTFRCLDQGNFPHPYSCKKFVTCARMVNGLVIGAEYTCPDRLSFDPVGGICNWSAGLGCKE</sequence>
<dbReference type="InterPro" id="IPR050314">
    <property type="entry name" value="Glycosyl_Hydrlase_18"/>
</dbReference>
<dbReference type="SMART" id="SM00494">
    <property type="entry name" value="ChtBD2"/>
    <property type="match status" value="2"/>
</dbReference>
<dbReference type="Gene3D" id="3.20.20.80">
    <property type="entry name" value="Glycosidases"/>
    <property type="match status" value="1"/>
</dbReference>
<comment type="catalytic activity">
    <reaction evidence="1">
        <text>Random endo-hydrolysis of N-acetyl-beta-D-glucosaminide (1-&gt;4)-beta-linkages in chitin and chitodextrins.</text>
        <dbReference type="EC" id="3.2.1.14"/>
    </reaction>
</comment>
<feature type="region of interest" description="Disordered" evidence="13">
    <location>
        <begin position="1886"/>
        <end position="1961"/>
    </location>
</feature>
<evidence type="ECO:0000256" key="3">
    <source>
        <dbReference type="ARBA" id="ARBA00012729"/>
    </source>
</evidence>
<evidence type="ECO:0000256" key="5">
    <source>
        <dbReference type="ARBA" id="ARBA00022729"/>
    </source>
</evidence>
<protein>
    <recommendedName>
        <fullName evidence="3">chitinase</fullName>
        <ecNumber evidence="3">3.2.1.14</ecNumber>
    </recommendedName>
</protein>
<feature type="region of interest" description="Disordered" evidence="13">
    <location>
        <begin position="712"/>
        <end position="831"/>
    </location>
</feature>
<feature type="compositionally biased region" description="Basic and acidic residues" evidence="13">
    <location>
        <begin position="1150"/>
        <end position="1161"/>
    </location>
</feature>
<keyword evidence="5" id="KW-0732">Signal</keyword>
<dbReference type="CDD" id="cd02872">
    <property type="entry name" value="GH18_chitolectin_chitotriosidase"/>
    <property type="match status" value="1"/>
</dbReference>
<gene>
    <name evidence="18" type="primary">LOC409759</name>
</gene>
<keyword evidence="6 12" id="KW-0378">Hydrolase</keyword>
<dbReference type="GO" id="GO:0008843">
    <property type="term" value="F:endochitinase activity"/>
    <property type="evidence" value="ECO:0007669"/>
    <property type="project" value="UniProtKB-EC"/>
</dbReference>
<reference evidence="16" key="1">
    <citation type="submission" date="2021-01" db="UniProtKB">
        <authorList>
            <consortium name="EnsemblMetazoa"/>
        </authorList>
    </citation>
    <scope>IDENTIFICATION</scope>
    <source>
        <strain evidence="16">DH4</strain>
    </source>
</reference>
<organism evidence="16">
    <name type="scientific">Apis mellifera</name>
    <name type="common">Honeybee</name>
    <dbReference type="NCBI Taxonomy" id="7460"/>
    <lineage>
        <taxon>Eukaryota</taxon>
        <taxon>Metazoa</taxon>
        <taxon>Ecdysozoa</taxon>
        <taxon>Arthropoda</taxon>
        <taxon>Hexapoda</taxon>
        <taxon>Insecta</taxon>
        <taxon>Pterygota</taxon>
        <taxon>Neoptera</taxon>
        <taxon>Endopterygota</taxon>
        <taxon>Hymenoptera</taxon>
        <taxon>Apocrita</taxon>
        <taxon>Aculeata</taxon>
        <taxon>Apoidea</taxon>
        <taxon>Anthophila</taxon>
        <taxon>Apidae</taxon>
        <taxon>Apis</taxon>
    </lineage>
</organism>
<evidence type="ECO:0000256" key="9">
    <source>
        <dbReference type="ARBA" id="ARBA00023277"/>
    </source>
</evidence>
<evidence type="ECO:0000259" key="14">
    <source>
        <dbReference type="PROSITE" id="PS50940"/>
    </source>
</evidence>
<feature type="compositionally biased region" description="Acidic residues" evidence="13">
    <location>
        <begin position="564"/>
        <end position="579"/>
    </location>
</feature>
<evidence type="ECO:0000313" key="17">
    <source>
        <dbReference type="Proteomes" id="UP000005203"/>
    </source>
</evidence>
<keyword evidence="17" id="KW-1185">Reference proteome</keyword>
<dbReference type="PANTHER" id="PTHR11177:SF399">
    <property type="entry name" value="CHITINASE 6, ISOFORM C"/>
    <property type="match status" value="1"/>
</dbReference>
<dbReference type="OrthoDB" id="73875at2759"/>
<feature type="compositionally biased region" description="Polar residues" evidence="13">
    <location>
        <begin position="519"/>
        <end position="534"/>
    </location>
</feature>
<dbReference type="FunFam" id="3.20.20.80:FF:000007">
    <property type="entry name" value="Acidic mammalian chitinase"/>
    <property type="match status" value="1"/>
</dbReference>
<dbReference type="SUPFAM" id="SSF51445">
    <property type="entry name" value="(Trans)glycosidases"/>
    <property type="match status" value="1"/>
</dbReference>